<feature type="region of interest" description="Disordered" evidence="1">
    <location>
        <begin position="41"/>
        <end position="174"/>
    </location>
</feature>
<name>A0AA36JZH3_STRG3</name>
<evidence type="ECO:0000313" key="4">
    <source>
        <dbReference type="EMBL" id="CBI14140.1"/>
    </source>
</evidence>
<keyword evidence="3" id="KW-0732">Signal</keyword>
<reference evidence="4 5" key="1">
    <citation type="journal article" date="2010" name="J. Bacteriol.">
        <title>Genome sequence of Streptococcus gallolyticus: insights into its adaptation to the bovine rumen and its ability to cause endocarditis.</title>
        <authorList>
            <person name="Rusniok C."/>
            <person name="Couve E."/>
            <person name="Da Cunha V."/>
            <person name="El Gana R."/>
            <person name="Zidane N."/>
            <person name="Bouchier C."/>
            <person name="Poyart C."/>
            <person name="Leclercq R."/>
            <person name="Trieu-Cuot P."/>
            <person name="Glaser P."/>
        </authorList>
    </citation>
    <scope>NUCLEOTIDE SEQUENCE [LARGE SCALE GENOMIC DNA]</scope>
    <source>
        <strain evidence="4 5">UCN34</strain>
    </source>
</reference>
<proteinExistence type="predicted"/>
<feature type="compositionally biased region" description="Low complexity" evidence="1">
    <location>
        <begin position="120"/>
        <end position="136"/>
    </location>
</feature>
<dbReference type="AlphaFoldDB" id="A0AA36JZH3"/>
<dbReference type="EMBL" id="FN597254">
    <property type="protein sequence ID" value="CBI14140.1"/>
    <property type="molecule type" value="Genomic_DNA"/>
</dbReference>
<dbReference type="KEGG" id="sga:GALLO_1649"/>
<feature type="signal peptide" evidence="3">
    <location>
        <begin position="1"/>
        <end position="25"/>
    </location>
</feature>
<dbReference type="PROSITE" id="PS00430">
    <property type="entry name" value="TONB_DEPENDENT_REC_1"/>
    <property type="match status" value="1"/>
</dbReference>
<evidence type="ECO:0000256" key="1">
    <source>
        <dbReference type="SAM" id="MobiDB-lite"/>
    </source>
</evidence>
<dbReference type="InterPro" id="IPR010916">
    <property type="entry name" value="TonB_box_CS"/>
</dbReference>
<organism evidence="4 5">
    <name type="scientific">Streptococcus gallolyticus (strain UCN34)</name>
    <dbReference type="NCBI Taxonomy" id="637909"/>
    <lineage>
        <taxon>Bacteria</taxon>
        <taxon>Bacillati</taxon>
        <taxon>Bacillota</taxon>
        <taxon>Bacilli</taxon>
        <taxon>Lactobacillales</taxon>
        <taxon>Streptococcaceae</taxon>
        <taxon>Streptococcus</taxon>
    </lineage>
</organism>
<dbReference type="Proteomes" id="UP000001517">
    <property type="component" value="Chromosome"/>
</dbReference>
<feature type="compositionally biased region" description="Low complexity" evidence="1">
    <location>
        <begin position="41"/>
        <end position="58"/>
    </location>
</feature>
<sequence length="300" mass="30585">MKKSKILTMVTVSALVLTQAGTAFADESDIAGTVDDTVVVTPSTTGSDSSTDTQTDTSNAGDNVNDTIDSGSGVIETPTTPTTDDSSSETTPSTETDVVGETTQTESSESNSSEDKSDTQTDSGETQTETSDSQTENDTSQQNQETGTVEVPTTTGETATVNTDKSQATNNPNVSAQTAYDAGASQVGTTSQVTGQVVRDVTTANPVTLASGVTITDIQAGVATLSDGSSANLTDLGVTENADKTFTATTIDGEQVTLPETGESTVGVVVGLLIILAGLGLGFKDKLKALVDKIKVKSKK</sequence>
<protein>
    <submittedName>
        <fullName evidence="4">Peptidoglycan linked serine rich protein (LPXTG motif)</fullName>
    </submittedName>
</protein>
<feature type="transmembrane region" description="Helical" evidence="2">
    <location>
        <begin position="265"/>
        <end position="283"/>
    </location>
</feature>
<accession>A0AA36JZH3</accession>
<feature type="compositionally biased region" description="Low complexity" evidence="1">
    <location>
        <begin position="76"/>
        <end position="111"/>
    </location>
</feature>
<feature type="compositionally biased region" description="Polar residues" evidence="1">
    <location>
        <begin position="59"/>
        <end position="70"/>
    </location>
</feature>
<keyword evidence="2" id="KW-1133">Transmembrane helix</keyword>
<feature type="compositionally biased region" description="Low complexity" evidence="1">
    <location>
        <begin position="145"/>
        <end position="163"/>
    </location>
</feature>
<feature type="chain" id="PRO_5041362700" evidence="3">
    <location>
        <begin position="26"/>
        <end position="300"/>
    </location>
</feature>
<evidence type="ECO:0000256" key="2">
    <source>
        <dbReference type="SAM" id="Phobius"/>
    </source>
</evidence>
<dbReference type="RefSeq" id="WP_012962307.1">
    <property type="nucleotide sequence ID" value="NC_013798.1"/>
</dbReference>
<keyword evidence="2" id="KW-0472">Membrane</keyword>
<keyword evidence="2" id="KW-0812">Transmembrane</keyword>
<gene>
    <name evidence="4" type="ordered locus">GALLO_1649</name>
</gene>
<evidence type="ECO:0000313" key="5">
    <source>
        <dbReference type="Proteomes" id="UP000001517"/>
    </source>
</evidence>
<evidence type="ECO:0000256" key="3">
    <source>
        <dbReference type="SAM" id="SignalP"/>
    </source>
</evidence>
<feature type="compositionally biased region" description="Polar residues" evidence="1">
    <location>
        <begin position="164"/>
        <end position="174"/>
    </location>
</feature>